<feature type="domain" description="HTH cro/C1-type" evidence="1">
    <location>
        <begin position="1"/>
        <end position="56"/>
    </location>
</feature>
<dbReference type="OrthoDB" id="6006530at2"/>
<proteinExistence type="predicted"/>
<evidence type="ECO:0000313" key="3">
    <source>
        <dbReference type="Proteomes" id="UP000033651"/>
    </source>
</evidence>
<dbReference type="AlphaFoldDB" id="A0A0F3KJK3"/>
<dbReference type="PATRIC" id="fig|345309.4.peg.2083"/>
<dbReference type="Gene3D" id="1.10.260.40">
    <property type="entry name" value="lambda repressor-like DNA-binding domains"/>
    <property type="match status" value="1"/>
</dbReference>
<dbReference type="Pfam" id="PF01381">
    <property type="entry name" value="HTH_3"/>
    <property type="match status" value="1"/>
</dbReference>
<dbReference type="GO" id="GO:0003677">
    <property type="term" value="F:DNA binding"/>
    <property type="evidence" value="ECO:0007669"/>
    <property type="project" value="InterPro"/>
</dbReference>
<dbReference type="SMART" id="SM00530">
    <property type="entry name" value="HTH_XRE"/>
    <property type="match status" value="1"/>
</dbReference>
<dbReference type="EMBL" id="JZRB01000029">
    <property type="protein sequence ID" value="KJV31341.1"/>
    <property type="molecule type" value="Genomic_DNA"/>
</dbReference>
<dbReference type="CDD" id="cd00093">
    <property type="entry name" value="HTH_XRE"/>
    <property type="match status" value="1"/>
</dbReference>
<protein>
    <submittedName>
        <fullName evidence="2">Transcriptional regulator</fullName>
    </submittedName>
</protein>
<dbReference type="SUPFAM" id="SSF47413">
    <property type="entry name" value="lambda repressor-like DNA-binding domains"/>
    <property type="match status" value="1"/>
</dbReference>
<organism evidence="2 3">
    <name type="scientific">Luteibacter yeojuensis</name>
    <dbReference type="NCBI Taxonomy" id="345309"/>
    <lineage>
        <taxon>Bacteria</taxon>
        <taxon>Pseudomonadati</taxon>
        <taxon>Pseudomonadota</taxon>
        <taxon>Gammaproteobacteria</taxon>
        <taxon>Lysobacterales</taxon>
        <taxon>Rhodanobacteraceae</taxon>
        <taxon>Luteibacter</taxon>
    </lineage>
</organism>
<sequence length="93" mass="10309">MRIKRELSQRELGILAGLDPFVASARVNRYELGVHAPDVATAQRLAQCLQVPLAYLFATDERLARAILAFDQLSARQKDRLLADIEPKPGSPP</sequence>
<dbReference type="InterPro" id="IPR010982">
    <property type="entry name" value="Lambda_DNA-bd_dom_sf"/>
</dbReference>
<gene>
    <name evidence="2" type="ORF">VI08_13665</name>
</gene>
<comment type="caution">
    <text evidence="2">The sequence shown here is derived from an EMBL/GenBank/DDBJ whole genome shotgun (WGS) entry which is preliminary data.</text>
</comment>
<accession>A0A0F3KJK3</accession>
<evidence type="ECO:0000259" key="1">
    <source>
        <dbReference type="PROSITE" id="PS50943"/>
    </source>
</evidence>
<keyword evidence="3" id="KW-1185">Reference proteome</keyword>
<evidence type="ECO:0000313" key="2">
    <source>
        <dbReference type="EMBL" id="KJV31341.1"/>
    </source>
</evidence>
<reference evidence="2 3" key="1">
    <citation type="submission" date="2015-03" db="EMBL/GenBank/DDBJ databases">
        <title>Draft genome sequence of Luteibacter yeojuensis strain SU11.</title>
        <authorList>
            <person name="Sulaiman J."/>
            <person name="Priya K."/>
            <person name="Chan K.-G."/>
        </authorList>
    </citation>
    <scope>NUCLEOTIDE SEQUENCE [LARGE SCALE GENOMIC DNA]</scope>
    <source>
        <strain evidence="2 3">SU11</strain>
    </source>
</reference>
<name>A0A0F3KJK3_9GAMM</name>
<dbReference type="Proteomes" id="UP000033651">
    <property type="component" value="Unassembled WGS sequence"/>
</dbReference>
<dbReference type="PROSITE" id="PS50943">
    <property type="entry name" value="HTH_CROC1"/>
    <property type="match status" value="1"/>
</dbReference>
<dbReference type="RefSeq" id="WP_045830204.1">
    <property type="nucleotide sequence ID" value="NZ_JZRB01000029.1"/>
</dbReference>
<dbReference type="InterPro" id="IPR001387">
    <property type="entry name" value="Cro/C1-type_HTH"/>
</dbReference>